<dbReference type="Proteomes" id="UP000008022">
    <property type="component" value="Unassembled WGS sequence"/>
</dbReference>
<dbReference type="HOGENOM" id="CLU_2376633_0_0_1"/>
<name>A0A0E0PJH9_ORYRU</name>
<evidence type="ECO:0000313" key="1">
    <source>
        <dbReference type="EnsemblPlants" id="ORUFI05G09340.1"/>
    </source>
</evidence>
<organism evidence="1 2">
    <name type="scientific">Oryza rufipogon</name>
    <name type="common">Brownbeard rice</name>
    <name type="synonym">Asian wild rice</name>
    <dbReference type="NCBI Taxonomy" id="4529"/>
    <lineage>
        <taxon>Eukaryota</taxon>
        <taxon>Viridiplantae</taxon>
        <taxon>Streptophyta</taxon>
        <taxon>Embryophyta</taxon>
        <taxon>Tracheophyta</taxon>
        <taxon>Spermatophyta</taxon>
        <taxon>Magnoliopsida</taxon>
        <taxon>Liliopsida</taxon>
        <taxon>Poales</taxon>
        <taxon>Poaceae</taxon>
        <taxon>BOP clade</taxon>
        <taxon>Oryzoideae</taxon>
        <taxon>Oryzeae</taxon>
        <taxon>Oryzinae</taxon>
        <taxon>Oryza</taxon>
    </lineage>
</organism>
<dbReference type="AlphaFoldDB" id="A0A0E0PJH9"/>
<sequence>MLALNAACEAPFREALRWVVRRGGGQAAGWSEVVCAVVDRQWYARHAPLHAQLLAPPLPGTGAINEIRVGRLLGGKGEFFPGTVRDAAMHRRRRR</sequence>
<reference evidence="2" key="1">
    <citation type="submission" date="2013-06" db="EMBL/GenBank/DDBJ databases">
        <authorList>
            <person name="Zhao Q."/>
        </authorList>
    </citation>
    <scope>NUCLEOTIDE SEQUENCE</scope>
    <source>
        <strain evidence="2">cv. W1943</strain>
    </source>
</reference>
<protein>
    <submittedName>
        <fullName evidence="1">Uncharacterized protein</fullName>
    </submittedName>
</protein>
<evidence type="ECO:0000313" key="2">
    <source>
        <dbReference type="Proteomes" id="UP000008022"/>
    </source>
</evidence>
<reference evidence="1" key="2">
    <citation type="submission" date="2015-06" db="UniProtKB">
        <authorList>
            <consortium name="EnsemblPlants"/>
        </authorList>
    </citation>
    <scope>IDENTIFICATION</scope>
</reference>
<dbReference type="OMA" id="DAAMHRR"/>
<keyword evidence="2" id="KW-1185">Reference proteome</keyword>
<accession>A0A0E0PJH9</accession>
<dbReference type="Gramene" id="ORUFI05G09340.1">
    <property type="protein sequence ID" value="ORUFI05G09340.1"/>
    <property type="gene ID" value="ORUFI05G09340"/>
</dbReference>
<dbReference type="EnsemblPlants" id="ORUFI05G09340.1">
    <property type="protein sequence ID" value="ORUFI05G09340.1"/>
    <property type="gene ID" value="ORUFI05G09340"/>
</dbReference>
<proteinExistence type="predicted"/>